<evidence type="ECO:0000256" key="5">
    <source>
        <dbReference type="ARBA" id="ARBA00022490"/>
    </source>
</evidence>
<protein>
    <recommendedName>
        <fullName evidence="4">Biogenesis of lysosome-related organelles complex 1 subunit CNL1</fullName>
    </recommendedName>
    <alternativeName>
        <fullName evidence="6">CNO-like protein 1</fullName>
    </alternativeName>
</protein>
<dbReference type="InterPro" id="IPR034455">
    <property type="entry name" value="CNL1"/>
</dbReference>
<dbReference type="VEuPathDB" id="FungiDB:M_BR32_EuGene_00054501"/>
<evidence type="ECO:0000256" key="6">
    <source>
        <dbReference type="ARBA" id="ARBA00029995"/>
    </source>
</evidence>
<evidence type="ECO:0000256" key="3">
    <source>
        <dbReference type="ARBA" id="ARBA00007289"/>
    </source>
</evidence>
<evidence type="ECO:0000256" key="1">
    <source>
        <dbReference type="ARBA" id="ARBA00003807"/>
    </source>
</evidence>
<dbReference type="GO" id="GO:0005737">
    <property type="term" value="C:cytoplasm"/>
    <property type="evidence" value="ECO:0007669"/>
    <property type="project" value="UniProtKB-SubCell"/>
</dbReference>
<accession>A0A4P7NUR8</accession>
<comment type="function">
    <text evidence="1">Component of the biogenesis of lysosome-related organelles complex-1 (BLOC-1), a complex that is involved in endosomal cargo sorting.</text>
</comment>
<keyword evidence="5" id="KW-0963">Cytoplasm</keyword>
<dbReference type="GO" id="GO:0031083">
    <property type="term" value="C:BLOC-1 complex"/>
    <property type="evidence" value="ECO:0007669"/>
    <property type="project" value="InterPro"/>
</dbReference>
<dbReference type="AlphaFoldDB" id="A0A4P7NUR8"/>
<name>A0A4P7NUR8_PYROR</name>
<dbReference type="Proteomes" id="UP000294847">
    <property type="component" value="Chromosome 7"/>
</dbReference>
<proteinExistence type="inferred from homology"/>
<organism evidence="8 9">
    <name type="scientific">Pyricularia oryzae</name>
    <name type="common">Rice blast fungus</name>
    <name type="synonym">Magnaporthe oryzae</name>
    <dbReference type="NCBI Taxonomy" id="318829"/>
    <lineage>
        <taxon>Eukaryota</taxon>
        <taxon>Fungi</taxon>
        <taxon>Dikarya</taxon>
        <taxon>Ascomycota</taxon>
        <taxon>Pezizomycotina</taxon>
        <taxon>Sordariomycetes</taxon>
        <taxon>Sordariomycetidae</taxon>
        <taxon>Magnaporthales</taxon>
        <taxon>Pyriculariaceae</taxon>
        <taxon>Pyricularia</taxon>
    </lineage>
</organism>
<dbReference type="EMBL" id="CP034210">
    <property type="protein sequence ID" value="QBZ65666.1"/>
    <property type="molecule type" value="Genomic_DNA"/>
</dbReference>
<evidence type="ECO:0000256" key="7">
    <source>
        <dbReference type="SAM" id="MobiDB-lite"/>
    </source>
</evidence>
<dbReference type="OMA" id="RWQYLTQ"/>
<comment type="similarity">
    <text evidence="3">Belongs to the BLOC1S4 family.</text>
</comment>
<sequence length="188" mass="20846">MSSSSHQQNAVPIDQLGLAEEDALALHQAQAHINRGGGAGSSSSRAASRASSQGLLMMDTSSLRQLGHHFDRVIRGIQERIQHLTEQCDAATRAMYDEAGNLVADADAEIARYHRIMAELDDLDLEFDRIENIREIVRGYRQRAADLERELAMSSGSSTSRRHHQSSSSSRHQHHGHKHGHSSSRSRH</sequence>
<evidence type="ECO:0000256" key="2">
    <source>
        <dbReference type="ARBA" id="ARBA00004496"/>
    </source>
</evidence>
<dbReference type="GO" id="GO:0007032">
    <property type="term" value="P:endosome organization"/>
    <property type="evidence" value="ECO:0007669"/>
    <property type="project" value="TreeGrafter"/>
</dbReference>
<reference evidence="8 9" key="1">
    <citation type="journal article" date="2019" name="Mol. Biol. Evol.">
        <title>Blast fungal genomes show frequent chromosomal changes, gene gains and losses, and effector gene turnover.</title>
        <authorList>
            <person name="Gomez Luciano L.B."/>
            <person name="Jason Tsai I."/>
            <person name="Chuma I."/>
            <person name="Tosa Y."/>
            <person name="Chen Y.H."/>
            <person name="Li J.Y."/>
            <person name="Li M.Y."/>
            <person name="Jade Lu M.Y."/>
            <person name="Nakayashiki H."/>
            <person name="Li W.H."/>
        </authorList>
    </citation>
    <scope>NUCLEOTIDE SEQUENCE [LARGE SCALE GENOMIC DNA]</scope>
    <source>
        <strain evidence="8">MZ5-1-6</strain>
    </source>
</reference>
<evidence type="ECO:0000256" key="4">
    <source>
        <dbReference type="ARBA" id="ARBA00014971"/>
    </source>
</evidence>
<gene>
    <name evidence="8" type="ORF">PoMZ_12629</name>
</gene>
<dbReference type="PANTHER" id="PTHR39145">
    <property type="entry name" value="BIOGENESIS OF LYSOSOME-RELATED ORGANELLES COMPLEX 1 SUBUNIT CNL1"/>
    <property type="match status" value="1"/>
</dbReference>
<dbReference type="PANTHER" id="PTHR39145:SF1">
    <property type="entry name" value="BIOGENESIS OF LYSOSOME-RELATED ORGANELLES COMPLEX 1 SUBUNIT CNL1"/>
    <property type="match status" value="1"/>
</dbReference>
<feature type="region of interest" description="Disordered" evidence="7">
    <location>
        <begin position="151"/>
        <end position="188"/>
    </location>
</feature>
<evidence type="ECO:0000313" key="9">
    <source>
        <dbReference type="Proteomes" id="UP000294847"/>
    </source>
</evidence>
<comment type="subcellular location">
    <subcellularLocation>
        <location evidence="2">Cytoplasm</location>
    </subcellularLocation>
</comment>
<feature type="compositionally biased region" description="Basic residues" evidence="7">
    <location>
        <begin position="160"/>
        <end position="188"/>
    </location>
</feature>
<evidence type="ECO:0000313" key="8">
    <source>
        <dbReference type="EMBL" id="QBZ65666.1"/>
    </source>
</evidence>